<sequence length="239" mass="26995">MVNWQDPTVIVQEYASVAVVSQVSGGIFLWEWITTLYFDWKLLSAGRLEFRSPTILYILSRLTALATVICLFYYLNIKSEISFCDAMSRAIVDLGYSAIVLSSALMALRVVAIWNRDRRVILFAAVVIILDAVFLLHGLITDGGATWDPTARACIAFNTARYKLNIVVTFITDILMLVVMLIGIWFQRGSGSLWRVVERQGIIWLIIAIISYAPLVVLIFLNFNNPMNLMLQLPFCLSM</sequence>
<feature type="transmembrane region" description="Helical" evidence="1">
    <location>
        <begin position="202"/>
        <end position="223"/>
    </location>
</feature>
<proteinExistence type="predicted"/>
<dbReference type="OMA" id="WNSISNW"/>
<gene>
    <name evidence="2" type="ORF">A0H81_02915</name>
</gene>
<comment type="caution">
    <text evidence="2">The sequence shown here is derived from an EMBL/GenBank/DDBJ whole genome shotgun (WGS) entry which is preliminary data.</text>
</comment>
<evidence type="ECO:0000313" key="3">
    <source>
        <dbReference type="Proteomes" id="UP000092993"/>
    </source>
</evidence>
<protein>
    <submittedName>
        <fullName evidence="2">Uncharacterized protein</fullName>
    </submittedName>
</protein>
<feature type="transmembrane region" description="Helical" evidence="1">
    <location>
        <begin position="54"/>
        <end position="74"/>
    </location>
</feature>
<reference evidence="2 3" key="1">
    <citation type="submission" date="2016-03" db="EMBL/GenBank/DDBJ databases">
        <title>Whole genome sequencing of Grifola frondosa 9006-11.</title>
        <authorList>
            <person name="Min B."/>
            <person name="Park H."/>
            <person name="Kim J.-G."/>
            <person name="Cho H."/>
            <person name="Oh Y.-L."/>
            <person name="Kong W.-S."/>
            <person name="Choi I.-G."/>
        </authorList>
    </citation>
    <scope>NUCLEOTIDE SEQUENCE [LARGE SCALE GENOMIC DNA]</scope>
    <source>
        <strain evidence="2 3">9006-11</strain>
    </source>
</reference>
<evidence type="ECO:0000313" key="2">
    <source>
        <dbReference type="EMBL" id="OBZ76359.1"/>
    </source>
</evidence>
<keyword evidence="1" id="KW-0472">Membrane</keyword>
<dbReference type="Proteomes" id="UP000092993">
    <property type="component" value="Unassembled WGS sequence"/>
</dbReference>
<dbReference type="OrthoDB" id="2802652at2759"/>
<dbReference type="AlphaFoldDB" id="A0A1C7MIX2"/>
<keyword evidence="1" id="KW-1133">Transmembrane helix</keyword>
<keyword evidence="1" id="KW-0812">Transmembrane</keyword>
<accession>A0A1C7MIX2</accession>
<evidence type="ECO:0000256" key="1">
    <source>
        <dbReference type="SAM" id="Phobius"/>
    </source>
</evidence>
<organism evidence="2 3">
    <name type="scientific">Grifola frondosa</name>
    <name type="common">Maitake</name>
    <name type="synonym">Polyporus frondosus</name>
    <dbReference type="NCBI Taxonomy" id="5627"/>
    <lineage>
        <taxon>Eukaryota</taxon>
        <taxon>Fungi</taxon>
        <taxon>Dikarya</taxon>
        <taxon>Basidiomycota</taxon>
        <taxon>Agaricomycotina</taxon>
        <taxon>Agaricomycetes</taxon>
        <taxon>Polyporales</taxon>
        <taxon>Grifolaceae</taxon>
        <taxon>Grifola</taxon>
    </lineage>
</organism>
<feature type="transmembrane region" description="Helical" evidence="1">
    <location>
        <begin position="166"/>
        <end position="186"/>
    </location>
</feature>
<keyword evidence="3" id="KW-1185">Reference proteome</keyword>
<dbReference type="EMBL" id="LUGG01000003">
    <property type="protein sequence ID" value="OBZ76359.1"/>
    <property type="molecule type" value="Genomic_DNA"/>
</dbReference>
<feature type="transmembrane region" description="Helical" evidence="1">
    <location>
        <begin position="121"/>
        <end position="140"/>
    </location>
</feature>
<name>A0A1C7MIX2_GRIFR</name>
<feature type="transmembrane region" description="Helical" evidence="1">
    <location>
        <begin position="94"/>
        <end position="114"/>
    </location>
</feature>
<feature type="transmembrane region" description="Helical" evidence="1">
    <location>
        <begin position="14"/>
        <end position="33"/>
    </location>
</feature>